<keyword evidence="3" id="KW-1185">Reference proteome</keyword>
<gene>
    <name evidence="2" type="ORF">ALEPTO_LOCUS13690</name>
</gene>
<evidence type="ECO:0000313" key="2">
    <source>
        <dbReference type="EMBL" id="CAG8761438.1"/>
    </source>
</evidence>
<organism evidence="2 3">
    <name type="scientific">Ambispora leptoticha</name>
    <dbReference type="NCBI Taxonomy" id="144679"/>
    <lineage>
        <taxon>Eukaryota</taxon>
        <taxon>Fungi</taxon>
        <taxon>Fungi incertae sedis</taxon>
        <taxon>Mucoromycota</taxon>
        <taxon>Glomeromycotina</taxon>
        <taxon>Glomeromycetes</taxon>
        <taxon>Archaeosporales</taxon>
        <taxon>Ambisporaceae</taxon>
        <taxon>Ambispora</taxon>
    </lineage>
</organism>
<dbReference type="Proteomes" id="UP000789508">
    <property type="component" value="Unassembled WGS sequence"/>
</dbReference>
<accession>A0A9N9NU97</accession>
<protein>
    <submittedName>
        <fullName evidence="2">1755_t:CDS:1</fullName>
    </submittedName>
</protein>
<dbReference type="EMBL" id="CAJVPS010046572">
    <property type="protein sequence ID" value="CAG8761438.1"/>
    <property type="molecule type" value="Genomic_DNA"/>
</dbReference>
<dbReference type="OrthoDB" id="2472905at2759"/>
<sequence length="128" mass="14700">TKHKNAAKNRILTQSRDSSGRFLKPAGTKSSDSEYSDLKYSDPELLVYESENNNEEYFNNEETELDDEEAEQLIYENNSFYNLQWDNEASGGRLPYYSGSSKCTQQRKNKGLREAAQGSMSLDNFFKP</sequence>
<feature type="region of interest" description="Disordered" evidence="1">
    <location>
        <begin position="1"/>
        <end position="36"/>
    </location>
</feature>
<reference evidence="2" key="1">
    <citation type="submission" date="2021-06" db="EMBL/GenBank/DDBJ databases">
        <authorList>
            <person name="Kallberg Y."/>
            <person name="Tangrot J."/>
            <person name="Rosling A."/>
        </authorList>
    </citation>
    <scope>NUCLEOTIDE SEQUENCE</scope>
    <source>
        <strain evidence="2">FL130A</strain>
    </source>
</reference>
<comment type="caution">
    <text evidence="2">The sequence shown here is derived from an EMBL/GenBank/DDBJ whole genome shotgun (WGS) entry which is preliminary data.</text>
</comment>
<name>A0A9N9NU97_9GLOM</name>
<dbReference type="AlphaFoldDB" id="A0A9N9NU97"/>
<feature type="non-terminal residue" evidence="2">
    <location>
        <position position="1"/>
    </location>
</feature>
<evidence type="ECO:0000313" key="3">
    <source>
        <dbReference type="Proteomes" id="UP000789508"/>
    </source>
</evidence>
<evidence type="ECO:0000256" key="1">
    <source>
        <dbReference type="SAM" id="MobiDB-lite"/>
    </source>
</evidence>
<proteinExistence type="predicted"/>
<feature type="non-terminal residue" evidence="2">
    <location>
        <position position="128"/>
    </location>
</feature>